<gene>
    <name evidence="3" type="ORF">AADC60_24820</name>
</gene>
<organism evidence="3 4">
    <name type="scientific">Cytobacillus pseudoceanisediminis</name>
    <dbReference type="NCBI Taxonomy" id="3051614"/>
    <lineage>
        <taxon>Bacteria</taxon>
        <taxon>Bacillati</taxon>
        <taxon>Bacillota</taxon>
        <taxon>Bacilli</taxon>
        <taxon>Bacillales</taxon>
        <taxon>Bacillaceae</taxon>
        <taxon>Cytobacillus</taxon>
    </lineage>
</organism>
<evidence type="ECO:0008006" key="5">
    <source>
        <dbReference type="Google" id="ProtNLM"/>
    </source>
</evidence>
<dbReference type="Proteomes" id="UP001472074">
    <property type="component" value="Chromosome"/>
</dbReference>
<evidence type="ECO:0000256" key="2">
    <source>
        <dbReference type="SAM" id="Phobius"/>
    </source>
</evidence>
<keyword evidence="2" id="KW-0472">Membrane</keyword>
<feature type="transmembrane region" description="Helical" evidence="2">
    <location>
        <begin position="215"/>
        <end position="236"/>
    </location>
</feature>
<evidence type="ECO:0000313" key="4">
    <source>
        <dbReference type="Proteomes" id="UP001472074"/>
    </source>
</evidence>
<dbReference type="RefSeq" id="WP_256815604.1">
    <property type="nucleotide sequence ID" value="NZ_CP151651.1"/>
</dbReference>
<evidence type="ECO:0000313" key="3">
    <source>
        <dbReference type="EMBL" id="WZP07239.1"/>
    </source>
</evidence>
<sequence length="245" mass="28494">MSEDKKRFVLYEYLMYFWKRKHYFLIVPIITMLLAGGAVYFLKKDMPYTGQAVVYTGGVTSPDLTRENNIAARFPDEENLEIFVSSKQVKFTKIGNNADEVKENLEKVTRKYEEDLIENFEGRIEASEVYLKSLENRVIVLNKAIESYKQDLEKGLDPDQYELVTNLWIESEKELSEAEATAHRMRSDIEFFEKEEPKILSENVTQSKTYFKEGAAIGLILGLVLTVLLLALMKYLSEGRRYYND</sequence>
<name>A0ABZ2ZGH7_9BACI</name>
<reference evidence="3 4" key="1">
    <citation type="submission" date="2024-04" db="EMBL/GenBank/DDBJ databases">
        <title>Screening of coral probiotics and analysis of their probiotic properties.</title>
        <authorList>
            <person name="Wang S."/>
        </authorList>
    </citation>
    <scope>NUCLEOTIDE SEQUENCE [LARGE SCALE GENOMIC DNA]</scope>
    <source>
        <strain evidence="3 4">GXU-Z9</strain>
    </source>
</reference>
<protein>
    <recommendedName>
        <fullName evidence="5">Polysaccharide chain length determinant N-terminal domain-containing protein</fullName>
    </recommendedName>
</protein>
<feature type="transmembrane region" description="Helical" evidence="2">
    <location>
        <begin position="23"/>
        <end position="42"/>
    </location>
</feature>
<feature type="coiled-coil region" evidence="1">
    <location>
        <begin position="98"/>
        <end position="151"/>
    </location>
</feature>
<keyword evidence="2" id="KW-0812">Transmembrane</keyword>
<keyword evidence="4" id="KW-1185">Reference proteome</keyword>
<evidence type="ECO:0000256" key="1">
    <source>
        <dbReference type="SAM" id="Coils"/>
    </source>
</evidence>
<keyword evidence="2" id="KW-1133">Transmembrane helix</keyword>
<dbReference type="EMBL" id="CP151651">
    <property type="protein sequence ID" value="WZP07239.1"/>
    <property type="molecule type" value="Genomic_DNA"/>
</dbReference>
<proteinExistence type="predicted"/>
<accession>A0ABZ2ZGH7</accession>
<keyword evidence="1" id="KW-0175">Coiled coil</keyword>